<dbReference type="PANTHER" id="PTHR47767">
    <property type="entry name" value="ADHESION G PROTEIN-COUPLED RECEPTOR G7"/>
    <property type="match status" value="1"/>
</dbReference>
<name>A0A6P4XSI2_BRABE</name>
<evidence type="ECO:0000256" key="6">
    <source>
        <dbReference type="ARBA" id="ARBA00023157"/>
    </source>
</evidence>
<keyword evidence="7" id="KW-0325">Glycoprotein</keyword>
<dbReference type="SUPFAM" id="SSF56436">
    <property type="entry name" value="C-type lectin-like"/>
    <property type="match status" value="1"/>
</dbReference>
<dbReference type="SMART" id="SM00303">
    <property type="entry name" value="GPS"/>
    <property type="match status" value="1"/>
</dbReference>
<dbReference type="OrthoDB" id="10037534at2759"/>
<dbReference type="PROSITE" id="PS50221">
    <property type="entry name" value="GAIN_B"/>
    <property type="match status" value="1"/>
</dbReference>
<dbReference type="SUPFAM" id="SSF81321">
    <property type="entry name" value="Family A G protein-coupled receptor-like"/>
    <property type="match status" value="1"/>
</dbReference>
<dbReference type="InterPro" id="IPR001304">
    <property type="entry name" value="C-type_lectin-like"/>
</dbReference>
<feature type="domain" description="C-type lectin" evidence="9">
    <location>
        <begin position="1"/>
        <end position="95"/>
    </location>
</feature>
<dbReference type="InterPro" id="IPR000203">
    <property type="entry name" value="GPS"/>
</dbReference>
<dbReference type="GO" id="GO:0016020">
    <property type="term" value="C:membrane"/>
    <property type="evidence" value="ECO:0007669"/>
    <property type="project" value="UniProtKB-SubCell"/>
</dbReference>
<protein>
    <submittedName>
        <fullName evidence="13">Adhesion G protein-coupled receptor L3-like</fullName>
    </submittedName>
</protein>
<dbReference type="InterPro" id="IPR058808">
    <property type="entry name" value="GAIN_ADGRA2/3"/>
</dbReference>
<keyword evidence="4 8" id="KW-1133">Transmembrane helix</keyword>
<dbReference type="InterPro" id="IPR046338">
    <property type="entry name" value="GAIN_dom_sf"/>
</dbReference>
<dbReference type="Gene3D" id="3.10.100.10">
    <property type="entry name" value="Mannose-Binding Protein A, subunit A"/>
    <property type="match status" value="1"/>
</dbReference>
<feature type="transmembrane region" description="Helical" evidence="8">
    <location>
        <begin position="708"/>
        <end position="731"/>
    </location>
</feature>
<dbReference type="Pfam" id="PF00059">
    <property type="entry name" value="Lectin_C"/>
    <property type="match status" value="1"/>
</dbReference>
<dbReference type="InterPro" id="IPR053066">
    <property type="entry name" value="ADGR_G7"/>
</dbReference>
<feature type="transmembrane region" description="Helical" evidence="8">
    <location>
        <begin position="477"/>
        <end position="498"/>
    </location>
</feature>
<sequence length="787" mass="87546">MPKDQETHDFIVRYRNQFYPNKDLWIGLNDIKTEGNFVWEDGTPLGNLNRWLPGQPNNVDNMQHCGVLTRENNTGGYPNQWRDDDCSEARGVIVICEKDILFCEEETLLTDAGQILFPRTEGGTFSYSKQLCQSTSGSGRPLVTRFCRLTTSGVAVWNSPVSLTCGINLQNLSQTTNVTEETALTVATKLQLITLQAETLSTDDIIITSQLLQEITNVSATKQIGESILTVADNTMKVNETVLLKSHIKDRAPARVLQALEMFADRVDLSTDRFTSKRQDVALQAADVSVQEFDQGQGLALFLNENGSSSLSEGRLFSFTKEDEREGFLQTADIDVSISLPANLSNVLPLDNTTDVRVSYILYNDDSLFVQPSQDAVRTRIISGRIAGMQVKNLPEPVVITFAPRKEVSDEEGKVVRCVFWDFDAEAGQGTWSSDGCMSQGKANGRYTCTCNHLTNFAVLFDVHGSGFGEHERPLEAITYVGSIVSIIALVLTLLSFIITRKQRQSARGPHARNQRLVLINLCVALLAILITFLAGIDQTASPVGCTAVAALLHYFLLAALMWMAVEAVMIFLAAVMVFGHYVSESFVYKAAVVAWGFPLLAILSTVGPSSFYEYKMSKYCWLAHLPMSYAFLLPAGLILMFNMIVFSIVMYKLAKREKVQKTLTGTKEEDVDKQWILGQLRRAFSIMSLFGLTWVFGFFVISGGQPAFAYLFCTFNTLQGLFVFIFHCVLREDMRKWLKSFDCKGKNENNCVVDESKSSSAAAELMQFKRVHPGNSPDGSFEELAE</sequence>
<keyword evidence="5 8" id="KW-0472">Membrane</keyword>
<evidence type="ECO:0000256" key="5">
    <source>
        <dbReference type="ARBA" id="ARBA00023136"/>
    </source>
</evidence>
<evidence type="ECO:0000256" key="4">
    <source>
        <dbReference type="ARBA" id="ARBA00022989"/>
    </source>
</evidence>
<dbReference type="PANTHER" id="PTHR47767:SF1">
    <property type="entry name" value="ADHESION G PROTEIN-COUPLED RECEPTOR G7"/>
    <property type="match status" value="1"/>
</dbReference>
<dbReference type="PROSITE" id="PS50261">
    <property type="entry name" value="G_PROTEIN_RECEP_F2_4"/>
    <property type="match status" value="1"/>
</dbReference>
<dbReference type="Gene3D" id="2.60.220.50">
    <property type="match status" value="1"/>
</dbReference>
<accession>A0A6P4XSI2</accession>
<evidence type="ECO:0000259" key="11">
    <source>
        <dbReference type="PROSITE" id="PS50261"/>
    </source>
</evidence>
<evidence type="ECO:0000256" key="3">
    <source>
        <dbReference type="ARBA" id="ARBA00022692"/>
    </source>
</evidence>
<dbReference type="Gene3D" id="1.20.1070.10">
    <property type="entry name" value="Rhodopsin 7-helix transmembrane proteins"/>
    <property type="match status" value="1"/>
</dbReference>
<evidence type="ECO:0000256" key="1">
    <source>
        <dbReference type="ARBA" id="ARBA00004141"/>
    </source>
</evidence>
<evidence type="ECO:0000313" key="13">
    <source>
        <dbReference type="RefSeq" id="XP_019613644.1"/>
    </source>
</evidence>
<feature type="transmembrane region" description="Helical" evidence="8">
    <location>
        <begin position="518"/>
        <end position="537"/>
    </location>
</feature>
<dbReference type="GO" id="GO:0007166">
    <property type="term" value="P:cell surface receptor signaling pathway"/>
    <property type="evidence" value="ECO:0007669"/>
    <property type="project" value="InterPro"/>
</dbReference>
<keyword evidence="6" id="KW-1015">Disulfide bond</keyword>
<evidence type="ECO:0000256" key="7">
    <source>
        <dbReference type="ARBA" id="ARBA00023180"/>
    </source>
</evidence>
<organism evidence="12 13">
    <name type="scientific">Branchiostoma belcheri</name>
    <name type="common">Amphioxus</name>
    <dbReference type="NCBI Taxonomy" id="7741"/>
    <lineage>
        <taxon>Eukaryota</taxon>
        <taxon>Metazoa</taxon>
        <taxon>Chordata</taxon>
        <taxon>Cephalochordata</taxon>
        <taxon>Leptocardii</taxon>
        <taxon>Amphioxiformes</taxon>
        <taxon>Branchiostomatidae</taxon>
        <taxon>Branchiostoma</taxon>
    </lineage>
</organism>
<feature type="transmembrane region" description="Helical" evidence="8">
    <location>
        <begin position="684"/>
        <end position="702"/>
    </location>
</feature>
<keyword evidence="12" id="KW-1185">Reference proteome</keyword>
<dbReference type="InterPro" id="IPR016186">
    <property type="entry name" value="C-type_lectin-like/link_sf"/>
</dbReference>
<reference evidence="13" key="1">
    <citation type="submission" date="2025-08" db="UniProtKB">
        <authorList>
            <consortium name="RefSeq"/>
        </authorList>
    </citation>
    <scope>IDENTIFICATION</scope>
    <source>
        <tissue evidence="13">Gonad</tissue>
    </source>
</reference>
<dbReference type="InterPro" id="IPR016187">
    <property type="entry name" value="CTDL_fold"/>
</dbReference>
<feature type="transmembrane region" description="Helical" evidence="8">
    <location>
        <begin position="628"/>
        <end position="652"/>
    </location>
</feature>
<feature type="transmembrane region" description="Helical" evidence="8">
    <location>
        <begin position="587"/>
        <end position="608"/>
    </location>
</feature>
<dbReference type="AlphaFoldDB" id="A0A6P4XSI2"/>
<feature type="domain" description="GAIN-B" evidence="10">
    <location>
        <begin position="307"/>
        <end position="467"/>
    </location>
</feature>
<feature type="transmembrane region" description="Helical" evidence="8">
    <location>
        <begin position="557"/>
        <end position="580"/>
    </location>
</feature>
<keyword evidence="3 8" id="KW-0812">Transmembrane</keyword>
<comment type="subcellular location">
    <subcellularLocation>
        <location evidence="1">Membrane</location>
        <topology evidence="1">Multi-pass membrane protein</topology>
    </subcellularLocation>
</comment>
<dbReference type="Pfam" id="PF01825">
    <property type="entry name" value="GPS"/>
    <property type="match status" value="1"/>
</dbReference>
<dbReference type="CDD" id="cd15040">
    <property type="entry name" value="7tmB2_Adhesion"/>
    <property type="match status" value="1"/>
</dbReference>
<dbReference type="InterPro" id="IPR000832">
    <property type="entry name" value="GPCR_2_secretin-like"/>
</dbReference>
<dbReference type="FunFam" id="1.20.1070.10:FF:000058">
    <property type="entry name" value="Adhesion G protein-coupled receptor F5"/>
    <property type="match status" value="1"/>
</dbReference>
<dbReference type="InterPro" id="IPR057244">
    <property type="entry name" value="GAIN_B"/>
</dbReference>
<dbReference type="RefSeq" id="XP_019613644.1">
    <property type="nucleotide sequence ID" value="XM_019758085.1"/>
</dbReference>
<evidence type="ECO:0000259" key="9">
    <source>
        <dbReference type="PROSITE" id="PS50041"/>
    </source>
</evidence>
<dbReference type="PROSITE" id="PS50041">
    <property type="entry name" value="C_TYPE_LECTIN_2"/>
    <property type="match status" value="1"/>
</dbReference>
<gene>
    <name evidence="13" type="primary">LOC109461699</name>
</gene>
<comment type="similarity">
    <text evidence="2">Belongs to the G-protein coupled receptor 2 family. Adhesion G-protein coupled receptor (ADGR) subfamily.</text>
</comment>
<proteinExistence type="inferred from homology"/>
<dbReference type="GO" id="GO:0004930">
    <property type="term" value="F:G protein-coupled receptor activity"/>
    <property type="evidence" value="ECO:0007669"/>
    <property type="project" value="InterPro"/>
</dbReference>
<dbReference type="KEGG" id="bbel:109461699"/>
<dbReference type="PRINTS" id="PR00249">
    <property type="entry name" value="GPCRSECRETIN"/>
</dbReference>
<dbReference type="Pfam" id="PF00002">
    <property type="entry name" value="7tm_2"/>
    <property type="match status" value="1"/>
</dbReference>
<evidence type="ECO:0000256" key="2">
    <source>
        <dbReference type="ARBA" id="ARBA00007343"/>
    </source>
</evidence>
<dbReference type="CDD" id="cd00037">
    <property type="entry name" value="CLECT"/>
    <property type="match status" value="1"/>
</dbReference>
<evidence type="ECO:0000259" key="10">
    <source>
        <dbReference type="PROSITE" id="PS50221"/>
    </source>
</evidence>
<feature type="domain" description="G-protein coupled receptors family 2 profile 2" evidence="11">
    <location>
        <begin position="475"/>
        <end position="732"/>
    </location>
</feature>
<evidence type="ECO:0000313" key="12">
    <source>
        <dbReference type="Proteomes" id="UP000515135"/>
    </source>
</evidence>
<dbReference type="GeneID" id="109461699"/>
<dbReference type="Pfam" id="PF26588">
    <property type="entry name" value="GAIN_ADGRA3"/>
    <property type="match status" value="1"/>
</dbReference>
<dbReference type="InterPro" id="IPR017981">
    <property type="entry name" value="GPCR_2-like_7TM"/>
</dbReference>
<evidence type="ECO:0000256" key="8">
    <source>
        <dbReference type="SAM" id="Phobius"/>
    </source>
</evidence>
<dbReference type="Proteomes" id="UP000515135">
    <property type="component" value="Unplaced"/>
</dbReference>